<dbReference type="Pfam" id="PF00067">
    <property type="entry name" value="p450"/>
    <property type="match status" value="1"/>
</dbReference>
<keyword evidence="9" id="KW-0288">FMN</keyword>
<evidence type="ECO:0000256" key="15">
    <source>
        <dbReference type="ARBA" id="ARBA00023033"/>
    </source>
</evidence>
<keyword evidence="7 16" id="KW-0349">Heme</keyword>
<evidence type="ECO:0000256" key="2">
    <source>
        <dbReference type="ARBA" id="ARBA00001971"/>
    </source>
</evidence>
<gene>
    <name evidence="18" type="ORF">JGU71_28905</name>
</gene>
<dbReference type="PRINTS" id="PR00385">
    <property type="entry name" value="P450"/>
</dbReference>
<evidence type="ECO:0000256" key="16">
    <source>
        <dbReference type="PIRSR" id="PIRSR602401-1"/>
    </source>
</evidence>
<dbReference type="GO" id="GO:0016705">
    <property type="term" value="F:oxidoreductase activity, acting on paired donors, with incorporation or reduction of molecular oxygen"/>
    <property type="evidence" value="ECO:0007669"/>
    <property type="project" value="InterPro"/>
</dbReference>
<dbReference type="PROSITE" id="PS00086">
    <property type="entry name" value="CYTOCHROME_P450"/>
    <property type="match status" value="1"/>
</dbReference>
<evidence type="ECO:0000256" key="17">
    <source>
        <dbReference type="RuleBase" id="RU000461"/>
    </source>
</evidence>
<dbReference type="Proteomes" id="UP000655868">
    <property type="component" value="Unassembled WGS sequence"/>
</dbReference>
<evidence type="ECO:0000313" key="19">
    <source>
        <dbReference type="Proteomes" id="UP000655868"/>
    </source>
</evidence>
<evidence type="ECO:0000256" key="11">
    <source>
        <dbReference type="ARBA" id="ARBA00022827"/>
    </source>
</evidence>
<comment type="cofactor">
    <cofactor evidence="3">
        <name>FAD</name>
        <dbReference type="ChEBI" id="CHEBI:57692"/>
    </cofactor>
</comment>
<dbReference type="GO" id="GO:0004497">
    <property type="term" value="F:monooxygenase activity"/>
    <property type="evidence" value="ECO:0007669"/>
    <property type="project" value="UniProtKB-KW"/>
</dbReference>
<name>A0A934U6X7_9NOCA</name>
<evidence type="ECO:0000256" key="5">
    <source>
        <dbReference type="ARBA" id="ARBA00010617"/>
    </source>
</evidence>
<comment type="cofactor">
    <cofactor evidence="2 16">
        <name>heme</name>
        <dbReference type="ChEBI" id="CHEBI:30413"/>
    </cofactor>
</comment>
<keyword evidence="10 16" id="KW-0479">Metal-binding</keyword>
<evidence type="ECO:0000313" key="18">
    <source>
        <dbReference type="EMBL" id="MBJ8342917.1"/>
    </source>
</evidence>
<keyword evidence="14 16" id="KW-0408">Iron</keyword>
<evidence type="ECO:0000256" key="4">
    <source>
        <dbReference type="ARBA" id="ARBA00010018"/>
    </source>
</evidence>
<comment type="caution">
    <text evidence="18">The sequence shown here is derived from an EMBL/GenBank/DDBJ whole genome shotgun (WGS) entry which is preliminary data.</text>
</comment>
<comment type="similarity">
    <text evidence="4">In the N-terminal section; belongs to the cytochrome P450 family.</text>
</comment>
<dbReference type="EMBL" id="JAEMNV010000017">
    <property type="protein sequence ID" value="MBJ8342917.1"/>
    <property type="molecule type" value="Genomic_DNA"/>
</dbReference>
<keyword evidence="6" id="KW-0813">Transport</keyword>
<evidence type="ECO:0000256" key="9">
    <source>
        <dbReference type="ARBA" id="ARBA00022643"/>
    </source>
</evidence>
<evidence type="ECO:0000256" key="3">
    <source>
        <dbReference type="ARBA" id="ARBA00001974"/>
    </source>
</evidence>
<feature type="binding site" description="axial binding residue" evidence="16">
    <location>
        <position position="416"/>
    </location>
    <ligand>
        <name>heme</name>
        <dbReference type="ChEBI" id="CHEBI:30413"/>
    </ligand>
    <ligandPart>
        <name>Fe</name>
        <dbReference type="ChEBI" id="CHEBI:18248"/>
    </ligandPart>
</feature>
<dbReference type="InterPro" id="IPR050121">
    <property type="entry name" value="Cytochrome_P450_monoxygenase"/>
</dbReference>
<evidence type="ECO:0000256" key="7">
    <source>
        <dbReference type="ARBA" id="ARBA00022617"/>
    </source>
</evidence>
<dbReference type="PANTHER" id="PTHR24305">
    <property type="entry name" value="CYTOCHROME P450"/>
    <property type="match status" value="1"/>
</dbReference>
<keyword evidence="19" id="KW-1185">Reference proteome</keyword>
<dbReference type="InterPro" id="IPR017972">
    <property type="entry name" value="Cyt_P450_CS"/>
</dbReference>
<evidence type="ECO:0000256" key="13">
    <source>
        <dbReference type="ARBA" id="ARBA00023002"/>
    </source>
</evidence>
<keyword evidence="11" id="KW-0274">FAD</keyword>
<dbReference type="CDD" id="cd11068">
    <property type="entry name" value="CYP120A1"/>
    <property type="match status" value="1"/>
</dbReference>
<proteinExistence type="inferred from homology"/>
<dbReference type="SUPFAM" id="SSF48264">
    <property type="entry name" value="Cytochrome P450"/>
    <property type="match status" value="1"/>
</dbReference>
<dbReference type="PANTHER" id="PTHR24305:SF166">
    <property type="entry name" value="CYTOCHROME P450 12A4, MITOCHONDRIAL-RELATED"/>
    <property type="match status" value="1"/>
</dbReference>
<accession>A0A934U6X7</accession>
<keyword evidence="8" id="KW-0285">Flavoprotein</keyword>
<evidence type="ECO:0000256" key="10">
    <source>
        <dbReference type="ARBA" id="ARBA00022723"/>
    </source>
</evidence>
<comment type="similarity">
    <text evidence="5 17">Belongs to the cytochrome P450 family.</text>
</comment>
<dbReference type="GO" id="GO:0005506">
    <property type="term" value="F:iron ion binding"/>
    <property type="evidence" value="ECO:0007669"/>
    <property type="project" value="InterPro"/>
</dbReference>
<evidence type="ECO:0000256" key="8">
    <source>
        <dbReference type="ARBA" id="ARBA00022630"/>
    </source>
</evidence>
<keyword evidence="13 17" id="KW-0560">Oxidoreductase</keyword>
<dbReference type="PRINTS" id="PR00463">
    <property type="entry name" value="EP450I"/>
</dbReference>
<dbReference type="InterPro" id="IPR002401">
    <property type="entry name" value="Cyt_P450_E_grp-I"/>
</dbReference>
<evidence type="ECO:0000256" key="6">
    <source>
        <dbReference type="ARBA" id="ARBA00022448"/>
    </source>
</evidence>
<dbReference type="Gene3D" id="1.10.630.10">
    <property type="entry name" value="Cytochrome P450"/>
    <property type="match status" value="1"/>
</dbReference>
<dbReference type="RefSeq" id="WP_199708617.1">
    <property type="nucleotide sequence ID" value="NZ_JAEMNV010000017.1"/>
</dbReference>
<keyword evidence="12" id="KW-0521">NADP</keyword>
<evidence type="ECO:0000256" key="1">
    <source>
        <dbReference type="ARBA" id="ARBA00001917"/>
    </source>
</evidence>
<evidence type="ECO:0000256" key="14">
    <source>
        <dbReference type="ARBA" id="ARBA00023004"/>
    </source>
</evidence>
<sequence length="469" mass="53423">MTSTLTYPNLELPHPKWRLPLLGDILTINPAKPTQTSMADAQKLGPIFERRIVSYPIVIVSGADLVAEVNDESAWTKHVGVLFKKLRPISRDGLFTAYNHEPNWAKAHNILAPAFTQTAMRGYHETMTTTAQELTSHWAAHDGEWVDVARDMNRFTLEVIARTGFGYTFDSFDSQGEHPFVEAMMRGLTYINRNSNLPPVLQKTLGRRKAAQHVRDVAYVKKVVDDVVINRKRKDDNGGVGHTDLLERMLTTADPDTGEQLDALNIRNQILTFLVAGHETSAGVMAFALYYLAKHPELADRARAEIDQQFAGGNHLAYADVAKMRFLRRVVDETLRLWPIAPGYFREAKQDVTIGGGRYRFAKGDWVFVLTLQAHRDKQTWGEDAETFDPDRFLPDRLRRLDNYVYKPFGSGLRACIGRQFAYHEVLLALAYILRAFTFEGEPDYELDVVEQITLKPNGFRIRPHRRRI</sequence>
<dbReference type="AlphaFoldDB" id="A0A934U6X7"/>
<keyword evidence="15 17" id="KW-0503">Monooxygenase</keyword>
<reference evidence="18" key="1">
    <citation type="submission" date="2020-12" db="EMBL/GenBank/DDBJ databases">
        <title>Antrihabitans popcorni sp. nov. and Antrihabitans auranticaus sp. nov., isolated from a larva cave.</title>
        <authorList>
            <person name="Lee S.D."/>
            <person name="Kim I.S."/>
        </authorList>
    </citation>
    <scope>NUCLEOTIDE SEQUENCE</scope>
    <source>
        <strain evidence="18">YC3-6</strain>
    </source>
</reference>
<evidence type="ECO:0000256" key="12">
    <source>
        <dbReference type="ARBA" id="ARBA00022857"/>
    </source>
</evidence>
<dbReference type="GO" id="GO:0020037">
    <property type="term" value="F:heme binding"/>
    <property type="evidence" value="ECO:0007669"/>
    <property type="project" value="InterPro"/>
</dbReference>
<comment type="cofactor">
    <cofactor evidence="1">
        <name>FMN</name>
        <dbReference type="ChEBI" id="CHEBI:58210"/>
    </cofactor>
</comment>
<dbReference type="FunFam" id="1.10.630.10:FF:000040">
    <property type="entry name" value="Bifunctional cytochrome P450/NADPH--P450 reductase"/>
    <property type="match status" value="1"/>
</dbReference>
<organism evidence="18 19">
    <name type="scientific">Antrihabitans stalagmiti</name>
    <dbReference type="NCBI Taxonomy" id="2799499"/>
    <lineage>
        <taxon>Bacteria</taxon>
        <taxon>Bacillati</taxon>
        <taxon>Actinomycetota</taxon>
        <taxon>Actinomycetes</taxon>
        <taxon>Mycobacteriales</taxon>
        <taxon>Nocardiaceae</taxon>
        <taxon>Antrihabitans</taxon>
    </lineage>
</organism>
<dbReference type="InterPro" id="IPR001128">
    <property type="entry name" value="Cyt_P450"/>
</dbReference>
<dbReference type="InterPro" id="IPR036396">
    <property type="entry name" value="Cyt_P450_sf"/>
</dbReference>
<protein>
    <submittedName>
        <fullName evidence="18">Cytochrome P450</fullName>
    </submittedName>
</protein>